<name>A0A4P6UXC9_9HYPH</name>
<gene>
    <name evidence="1" type="ORF">E0E05_03425</name>
</gene>
<sequence>MSNRLVHADNQICYRALCGMEAERSGSADRRAGIIALAMRALRRVSRKKGCCIDCPYSGRCAEPDADLVVDAALVDTHVTLNPVRPRSAH</sequence>
<reference evidence="1 2" key="1">
    <citation type="journal article" date="2017" name="Int. J. Syst. Evol. Microbiol.">
        <title>Roseitalea porphyridii gen. nov., sp. nov., isolated from a red alga, and reclassification of Hoeflea suaedae Chung et al. 2013 as Pseudohoeflea suaedae gen. nov., comb. nov.</title>
        <authorList>
            <person name="Hyeon J.W."/>
            <person name="Jeong S.E."/>
            <person name="Baek K."/>
            <person name="Jeon C.O."/>
        </authorList>
    </citation>
    <scope>NUCLEOTIDE SEQUENCE [LARGE SCALE GENOMIC DNA]</scope>
    <source>
        <strain evidence="1 2">MA7-20</strain>
    </source>
</reference>
<proteinExistence type="predicted"/>
<dbReference type="RefSeq" id="WP_131615446.1">
    <property type="nucleotide sequence ID" value="NZ_CP036532.1"/>
</dbReference>
<dbReference type="EMBL" id="CP036532">
    <property type="protein sequence ID" value="QBK29731.1"/>
    <property type="molecule type" value="Genomic_DNA"/>
</dbReference>
<organism evidence="1 2">
    <name type="scientific">Roseitalea porphyridii</name>
    <dbReference type="NCBI Taxonomy" id="1852022"/>
    <lineage>
        <taxon>Bacteria</taxon>
        <taxon>Pseudomonadati</taxon>
        <taxon>Pseudomonadota</taxon>
        <taxon>Alphaproteobacteria</taxon>
        <taxon>Hyphomicrobiales</taxon>
        <taxon>Ahrensiaceae</taxon>
        <taxon>Roseitalea</taxon>
    </lineage>
</organism>
<protein>
    <submittedName>
        <fullName evidence="1">Uncharacterized protein</fullName>
    </submittedName>
</protein>
<evidence type="ECO:0000313" key="1">
    <source>
        <dbReference type="EMBL" id="QBK29731.1"/>
    </source>
</evidence>
<dbReference type="KEGG" id="rpod:E0E05_03425"/>
<accession>A0A4P6UXC9</accession>
<dbReference type="Proteomes" id="UP000293719">
    <property type="component" value="Chromosome"/>
</dbReference>
<dbReference type="GeneID" id="90766337"/>
<dbReference type="AlphaFoldDB" id="A0A4P6UXC9"/>
<keyword evidence="2" id="KW-1185">Reference proteome</keyword>
<evidence type="ECO:0000313" key="2">
    <source>
        <dbReference type="Proteomes" id="UP000293719"/>
    </source>
</evidence>